<feature type="region of interest" description="Disordered" evidence="5">
    <location>
        <begin position="467"/>
        <end position="488"/>
    </location>
</feature>
<sequence length="575" mass="65025">MAVAAKGKKSKSSRRVTKANPASAIQAKSGSDAAEGDSSDSEETSPEDQAAGQGKDKAKDAKNKDAKDKLLKKSESKDDGKLGLKSQNGDYVKARLKITPEQLKKLNEIERDKKIKNVRYPTSNLRWFCLFFLRLLMCLADIAMIIVLFSLPGFGEKFLHVLPAYGNSQMCVLVAIFSVSAATNLKGAFVVYYFKTFVVWAQKCIVIKCHVLWLAYMLFMHVMGFVVYSVAILNLANVFVPKDLRMILHSYNSSEDIHYFVDHLQSGYSCCGIHGPADWRMKGDTKATISLPQSCCSAPKCRYGILDHAENKTLHGKGCYIAVMEGIEYELKIKACLFGIIAILQISLLFLTVFSLPNFKMLKKFFFLHNLFSNDDPTIDFRALPRAKEIETAPSSDMNLRHGDENNANNYVDAGTEITGDTIQSNFHCNITVNDDRSTESERTRCDERTNLIGRICKEKYKSNNAIVDDEDDDDDDDGDDEDKMELTDEDYKLFENYMIEEYSKKKSLINSWLSDNKYYLTYNSNDNCNKTSTVKNNAQDLHSTKSSPSDEKLNDLRSEHADVIRERPVRNRRN</sequence>
<feature type="transmembrane region" description="Helical" evidence="6">
    <location>
        <begin position="335"/>
        <end position="356"/>
    </location>
</feature>
<dbReference type="GeneID" id="20208338"/>
<evidence type="ECO:0008006" key="10">
    <source>
        <dbReference type="Google" id="ProtNLM"/>
    </source>
</evidence>
<dbReference type="EMBL" id="AMQM01007953">
    <property type="status" value="NOT_ANNOTATED_CDS"/>
    <property type="molecule type" value="Genomic_DNA"/>
</dbReference>
<reference evidence="9" key="1">
    <citation type="submission" date="2012-12" db="EMBL/GenBank/DDBJ databases">
        <authorList>
            <person name="Hellsten U."/>
            <person name="Grimwood J."/>
            <person name="Chapman J.A."/>
            <person name="Shapiro H."/>
            <person name="Aerts A."/>
            <person name="Otillar R.P."/>
            <person name="Terry A.Y."/>
            <person name="Boore J.L."/>
            <person name="Simakov O."/>
            <person name="Marletaz F."/>
            <person name="Cho S.-J."/>
            <person name="Edsinger-Gonzales E."/>
            <person name="Havlak P."/>
            <person name="Kuo D.-H."/>
            <person name="Larsson T."/>
            <person name="Lv J."/>
            <person name="Arendt D."/>
            <person name="Savage R."/>
            <person name="Osoegawa K."/>
            <person name="de Jong P."/>
            <person name="Lindberg D.R."/>
            <person name="Seaver E.C."/>
            <person name="Weisblat D.A."/>
            <person name="Putnam N.H."/>
            <person name="Grigoriev I.V."/>
            <person name="Rokhsar D.S."/>
        </authorList>
    </citation>
    <scope>NUCLEOTIDE SEQUENCE</scope>
</reference>
<accession>T1FHN9</accession>
<feature type="compositionally biased region" description="Basic residues" evidence="5">
    <location>
        <begin position="1"/>
        <end position="17"/>
    </location>
</feature>
<feature type="region of interest" description="Disordered" evidence="5">
    <location>
        <begin position="532"/>
        <end position="575"/>
    </location>
</feature>
<evidence type="ECO:0000256" key="5">
    <source>
        <dbReference type="SAM" id="MobiDB-lite"/>
    </source>
</evidence>
<dbReference type="RefSeq" id="XP_009030060.1">
    <property type="nucleotide sequence ID" value="XM_009031812.1"/>
</dbReference>
<evidence type="ECO:0000313" key="7">
    <source>
        <dbReference type="EMBL" id="ESN91878.1"/>
    </source>
</evidence>
<dbReference type="AlphaFoldDB" id="T1FHN9"/>
<evidence type="ECO:0000256" key="2">
    <source>
        <dbReference type="ARBA" id="ARBA00022692"/>
    </source>
</evidence>
<dbReference type="GO" id="GO:0051604">
    <property type="term" value="P:protein maturation"/>
    <property type="evidence" value="ECO:0000318"/>
    <property type="project" value="GO_Central"/>
</dbReference>
<evidence type="ECO:0000256" key="6">
    <source>
        <dbReference type="SAM" id="Phobius"/>
    </source>
</evidence>
<feature type="compositionally biased region" description="Polar residues" evidence="5">
    <location>
        <begin position="532"/>
        <end position="548"/>
    </location>
</feature>
<name>T1FHN9_HELRO</name>
<dbReference type="GO" id="GO:0072659">
    <property type="term" value="P:protein localization to plasma membrane"/>
    <property type="evidence" value="ECO:0000318"/>
    <property type="project" value="GO_Central"/>
</dbReference>
<feature type="compositionally biased region" description="Acidic residues" evidence="5">
    <location>
        <begin position="34"/>
        <end position="46"/>
    </location>
</feature>
<dbReference type="InterPro" id="IPR008952">
    <property type="entry name" value="Tetraspanin_EC2_sf"/>
</dbReference>
<feature type="transmembrane region" description="Helical" evidence="6">
    <location>
        <begin position="170"/>
        <end position="194"/>
    </location>
</feature>
<keyword evidence="4 6" id="KW-0472">Membrane</keyword>
<evidence type="ECO:0000256" key="3">
    <source>
        <dbReference type="ARBA" id="ARBA00022989"/>
    </source>
</evidence>
<dbReference type="SUPFAM" id="SSF48652">
    <property type="entry name" value="Tetraspanin"/>
    <property type="match status" value="1"/>
</dbReference>
<dbReference type="Pfam" id="PF00335">
    <property type="entry name" value="Tetraspanin"/>
    <property type="match status" value="1"/>
</dbReference>
<keyword evidence="3 6" id="KW-1133">Transmembrane helix</keyword>
<evidence type="ECO:0000313" key="9">
    <source>
        <dbReference type="Proteomes" id="UP000015101"/>
    </source>
</evidence>
<protein>
    <recommendedName>
        <fullName evidence="10">Tetraspanin</fullName>
    </recommendedName>
</protein>
<comment type="subcellular location">
    <subcellularLocation>
        <location evidence="1">Membrane</location>
        <topology evidence="1">Multi-pass membrane protein</topology>
    </subcellularLocation>
</comment>
<gene>
    <name evidence="8" type="primary">20208338</name>
    <name evidence="7" type="ORF">HELRODRAFT_182056</name>
</gene>
<dbReference type="GO" id="GO:0005886">
    <property type="term" value="C:plasma membrane"/>
    <property type="evidence" value="ECO:0000318"/>
    <property type="project" value="GO_Central"/>
</dbReference>
<dbReference type="EnsemblMetazoa" id="HelroT182056">
    <property type="protein sequence ID" value="HelroP182056"/>
    <property type="gene ID" value="HelroG182056"/>
</dbReference>
<keyword evidence="9" id="KW-1185">Reference proteome</keyword>
<dbReference type="KEGG" id="hro:HELRODRAFT_182056"/>
<feature type="region of interest" description="Disordered" evidence="5">
    <location>
        <begin position="1"/>
        <end position="82"/>
    </location>
</feature>
<keyword evidence="2 6" id="KW-0812">Transmembrane</keyword>
<organism evidence="8 9">
    <name type="scientific">Helobdella robusta</name>
    <name type="common">Californian leech</name>
    <dbReference type="NCBI Taxonomy" id="6412"/>
    <lineage>
        <taxon>Eukaryota</taxon>
        <taxon>Metazoa</taxon>
        <taxon>Spiralia</taxon>
        <taxon>Lophotrochozoa</taxon>
        <taxon>Annelida</taxon>
        <taxon>Clitellata</taxon>
        <taxon>Hirudinea</taxon>
        <taxon>Rhynchobdellida</taxon>
        <taxon>Glossiphoniidae</taxon>
        <taxon>Helobdella</taxon>
    </lineage>
</organism>
<evidence type="ECO:0000313" key="8">
    <source>
        <dbReference type="EnsemblMetazoa" id="HelroP182056"/>
    </source>
</evidence>
<reference evidence="8" key="3">
    <citation type="submission" date="2015-06" db="UniProtKB">
        <authorList>
            <consortium name="EnsemblMetazoa"/>
        </authorList>
    </citation>
    <scope>IDENTIFICATION</scope>
</reference>
<dbReference type="CDD" id="cd03127">
    <property type="entry name" value="tetraspanin_LEL"/>
    <property type="match status" value="1"/>
</dbReference>
<dbReference type="CTD" id="20208338"/>
<feature type="compositionally biased region" description="Basic and acidic residues" evidence="5">
    <location>
        <begin position="549"/>
        <end position="575"/>
    </location>
</feature>
<dbReference type="EMBL" id="KB097694">
    <property type="protein sequence ID" value="ESN91878.1"/>
    <property type="molecule type" value="Genomic_DNA"/>
</dbReference>
<dbReference type="HOGENOM" id="CLU_474339_0_0_1"/>
<feature type="transmembrane region" description="Helical" evidence="6">
    <location>
        <begin position="125"/>
        <end position="149"/>
    </location>
</feature>
<evidence type="ECO:0000256" key="4">
    <source>
        <dbReference type="ARBA" id="ARBA00023136"/>
    </source>
</evidence>
<dbReference type="Gene3D" id="1.10.1450.10">
    <property type="entry name" value="Tetraspanin"/>
    <property type="match status" value="1"/>
</dbReference>
<reference evidence="7 9" key="2">
    <citation type="journal article" date="2013" name="Nature">
        <title>Insights into bilaterian evolution from three spiralian genomes.</title>
        <authorList>
            <person name="Simakov O."/>
            <person name="Marletaz F."/>
            <person name="Cho S.J."/>
            <person name="Edsinger-Gonzales E."/>
            <person name="Havlak P."/>
            <person name="Hellsten U."/>
            <person name="Kuo D.H."/>
            <person name="Larsson T."/>
            <person name="Lv J."/>
            <person name="Arendt D."/>
            <person name="Savage R."/>
            <person name="Osoegawa K."/>
            <person name="de Jong P."/>
            <person name="Grimwood J."/>
            <person name="Chapman J.A."/>
            <person name="Shapiro H."/>
            <person name="Aerts A."/>
            <person name="Otillar R.P."/>
            <person name="Terry A.Y."/>
            <person name="Boore J.L."/>
            <person name="Grigoriev I.V."/>
            <person name="Lindberg D.R."/>
            <person name="Seaver E.C."/>
            <person name="Weisblat D.A."/>
            <person name="Putnam N.H."/>
            <person name="Rokhsar D.S."/>
        </authorList>
    </citation>
    <scope>NUCLEOTIDE SEQUENCE</scope>
</reference>
<dbReference type="InterPro" id="IPR018499">
    <property type="entry name" value="Tetraspanin/Peripherin"/>
</dbReference>
<proteinExistence type="predicted"/>
<feature type="transmembrane region" description="Helical" evidence="6">
    <location>
        <begin position="214"/>
        <end position="240"/>
    </location>
</feature>
<feature type="compositionally biased region" description="Acidic residues" evidence="5">
    <location>
        <begin position="468"/>
        <end position="484"/>
    </location>
</feature>
<feature type="compositionally biased region" description="Basic and acidic residues" evidence="5">
    <location>
        <begin position="54"/>
        <end position="82"/>
    </location>
</feature>
<dbReference type="OrthoDB" id="9972904at2759"/>
<dbReference type="Proteomes" id="UP000015101">
    <property type="component" value="Unassembled WGS sequence"/>
</dbReference>
<evidence type="ECO:0000256" key="1">
    <source>
        <dbReference type="ARBA" id="ARBA00004141"/>
    </source>
</evidence>
<dbReference type="InParanoid" id="T1FHN9"/>